<dbReference type="KEGG" id="dci:113469238"/>
<protein>
    <submittedName>
        <fullName evidence="3">F-box/LRR-repeat protein 4-like</fullName>
    </submittedName>
</protein>
<dbReference type="RefSeq" id="XP_026682588.1">
    <property type="nucleotide sequence ID" value="XM_026826787.1"/>
</dbReference>
<dbReference type="SUPFAM" id="SSF81383">
    <property type="entry name" value="F-box domain"/>
    <property type="match status" value="1"/>
</dbReference>
<dbReference type="AlphaFoldDB" id="A0A3Q0J6K0"/>
<dbReference type="PROSITE" id="PS50181">
    <property type="entry name" value="FBOX"/>
    <property type="match status" value="1"/>
</dbReference>
<dbReference type="Pfam" id="PF12937">
    <property type="entry name" value="F-box-like"/>
    <property type="match status" value="1"/>
</dbReference>
<evidence type="ECO:0000313" key="3">
    <source>
        <dbReference type="RefSeq" id="XP_026682588.1"/>
    </source>
</evidence>
<feature type="domain" description="F-box" evidence="1">
    <location>
        <begin position="25"/>
        <end position="71"/>
    </location>
</feature>
<evidence type="ECO:0000259" key="1">
    <source>
        <dbReference type="PROSITE" id="PS50181"/>
    </source>
</evidence>
<dbReference type="Gene3D" id="1.20.1280.50">
    <property type="match status" value="1"/>
</dbReference>
<accession>A0A3Q0J6K0</accession>
<organism evidence="2 3">
    <name type="scientific">Diaphorina citri</name>
    <name type="common">Asian citrus psyllid</name>
    <dbReference type="NCBI Taxonomy" id="121845"/>
    <lineage>
        <taxon>Eukaryota</taxon>
        <taxon>Metazoa</taxon>
        <taxon>Ecdysozoa</taxon>
        <taxon>Arthropoda</taxon>
        <taxon>Hexapoda</taxon>
        <taxon>Insecta</taxon>
        <taxon>Pterygota</taxon>
        <taxon>Neoptera</taxon>
        <taxon>Paraneoptera</taxon>
        <taxon>Hemiptera</taxon>
        <taxon>Sternorrhyncha</taxon>
        <taxon>Psylloidea</taxon>
        <taxon>Psyllidae</taxon>
        <taxon>Diaphorininae</taxon>
        <taxon>Diaphorina</taxon>
    </lineage>
</organism>
<dbReference type="Proteomes" id="UP000079169">
    <property type="component" value="Unplaced"/>
</dbReference>
<proteinExistence type="predicted"/>
<reference evidence="3" key="1">
    <citation type="submission" date="2025-08" db="UniProtKB">
        <authorList>
            <consortium name="RefSeq"/>
        </authorList>
    </citation>
    <scope>IDENTIFICATION</scope>
</reference>
<keyword evidence="2" id="KW-1185">Reference proteome</keyword>
<dbReference type="CDD" id="cd22117">
    <property type="entry name" value="F-box_FBXL4"/>
    <property type="match status" value="1"/>
</dbReference>
<dbReference type="GeneID" id="113469238"/>
<dbReference type="InterPro" id="IPR036047">
    <property type="entry name" value="F-box-like_dom_sf"/>
</dbReference>
<dbReference type="PaxDb" id="121845-A0A3Q0J6K0"/>
<evidence type="ECO:0000313" key="2">
    <source>
        <dbReference type="Proteomes" id="UP000079169"/>
    </source>
</evidence>
<name>A0A3Q0J6K0_DIACI</name>
<dbReference type="InterPro" id="IPR001810">
    <property type="entry name" value="F-box_dom"/>
</dbReference>
<dbReference type="STRING" id="121845.A0A3Q0J6K0"/>
<sequence>MPSTSPPRLSSANIVKQTDVTRCQNGSFSILPDEVVLHILSYLDLVSLCRVSHLNAHLHRLATDPTLYTGLNLRRTRVSHLNAHLHRLATDPTLYTGLNLRPYWPRVNSAFLATLALRAPLLQRLDLGWCGNYGTVDVRAFTR</sequence>
<gene>
    <name evidence="3" type="primary">LOC113469238</name>
</gene>